<feature type="active site" evidence="5">
    <location>
        <position position="284"/>
    </location>
</feature>
<comment type="similarity">
    <text evidence="1 4">Belongs to the tRNA-intron endonuclease family.</text>
</comment>
<dbReference type="PIRSF" id="PIRSF017250">
    <property type="entry name" value="tRNA_splic_SEN34"/>
    <property type="match status" value="1"/>
</dbReference>
<evidence type="ECO:0000313" key="10">
    <source>
        <dbReference type="Proteomes" id="UP000319257"/>
    </source>
</evidence>
<dbReference type="InterPro" id="IPR016690">
    <property type="entry name" value="TSEN34"/>
</dbReference>
<evidence type="ECO:0000259" key="8">
    <source>
        <dbReference type="Pfam" id="PF26577"/>
    </source>
</evidence>
<dbReference type="InterPro" id="IPR006677">
    <property type="entry name" value="tRNA_intron_Endonuc_cat-like"/>
</dbReference>
<gene>
    <name evidence="9" type="ORF">E0L32_004883</name>
</gene>
<dbReference type="InterPro" id="IPR011856">
    <property type="entry name" value="tRNA_endonuc-like_dom_sf"/>
</dbReference>
<reference evidence="9 10" key="1">
    <citation type="submission" date="2019-06" db="EMBL/GenBank/DDBJ databases">
        <title>Draft genome sequence of the filamentous fungus Phialemoniopsis curvata isolated from diesel fuel.</title>
        <authorList>
            <person name="Varaljay V.A."/>
            <person name="Lyon W.J."/>
            <person name="Crouch A.L."/>
            <person name="Drake C.E."/>
            <person name="Hollomon J.M."/>
            <person name="Nadeau L.J."/>
            <person name="Nunn H.S."/>
            <person name="Stevenson B.S."/>
            <person name="Bojanowski C.L."/>
            <person name="Crookes-Goodson W.J."/>
        </authorList>
    </citation>
    <scope>NUCLEOTIDE SEQUENCE [LARGE SCALE GENOMIC DNA]</scope>
    <source>
        <strain evidence="9 10">D216</strain>
    </source>
</reference>
<keyword evidence="2 4" id="KW-0819">tRNA processing</keyword>
<proteinExistence type="inferred from homology"/>
<evidence type="ECO:0000256" key="6">
    <source>
        <dbReference type="SAM" id="MobiDB-lite"/>
    </source>
</evidence>
<sequence>MSSSKEDVEQARISKIAGRYLLFDIKDIMHLRRNYGICSMLTGVTPQNPSQTLFSGLPLEIAAEEAKLLVDLGAAYVEDDCAAHLAQLTAVDGAGRRAYIDSFKRQRQALRDTLIDMDAEKDAMRADFRAKNAAKTAERRKKKSKEVSASDMFGSGNGEPPAMNESEIGPNEAIDTRERVAAAPTADAGSRLVSITPATSSDLIEKGAHPATVGAPPSYALRAQLNSKGFYTTPGLRFAGDYSVYPGDPFRFHAHFTAVSYGWDEGINMLDLVGSARMATGVKKGLLIGAERPGPGAGDPSGSNVRSFSLEWAAM</sequence>
<dbReference type="SUPFAM" id="SSF53032">
    <property type="entry name" value="tRNA-intron endonuclease catalytic domain-like"/>
    <property type="match status" value="1"/>
</dbReference>
<feature type="active site" evidence="5">
    <location>
        <position position="253"/>
    </location>
</feature>
<dbReference type="RefSeq" id="XP_030996764.1">
    <property type="nucleotide sequence ID" value="XM_031139342.1"/>
</dbReference>
<protein>
    <recommendedName>
        <fullName evidence="4">tRNA-splicing endonuclease subunit Sen34</fullName>
        <ecNumber evidence="4">4.6.1.16</ecNumber>
    </recommendedName>
</protein>
<dbReference type="GO" id="GO:0000379">
    <property type="term" value="P:tRNA-type intron splice site recognition and cleavage"/>
    <property type="evidence" value="ECO:0007669"/>
    <property type="project" value="UniProtKB-UniRule"/>
</dbReference>
<dbReference type="Proteomes" id="UP000319257">
    <property type="component" value="Unassembled WGS sequence"/>
</dbReference>
<dbReference type="AlphaFoldDB" id="A0A507B5F9"/>
<name>A0A507B5F9_9PEZI</name>
<dbReference type="PANTHER" id="PTHR13070:SF0">
    <property type="entry name" value="TRNA-SPLICING ENDONUCLEASE SUBUNIT SEN34"/>
    <property type="match status" value="1"/>
</dbReference>
<dbReference type="GO" id="GO:0000213">
    <property type="term" value="F:tRNA-intron lyase activity"/>
    <property type="evidence" value="ECO:0007669"/>
    <property type="project" value="UniProtKB-UniRule"/>
</dbReference>
<feature type="domain" description="TSEN34 N-terminal" evidence="8">
    <location>
        <begin position="12"/>
        <end position="80"/>
    </location>
</feature>
<dbReference type="Pfam" id="PF01974">
    <property type="entry name" value="tRNA_int_endo"/>
    <property type="match status" value="1"/>
</dbReference>
<dbReference type="EC" id="4.6.1.16" evidence="4"/>
<dbReference type="GeneID" id="41972330"/>
<evidence type="ECO:0000256" key="4">
    <source>
        <dbReference type="PIRNR" id="PIRNR017250"/>
    </source>
</evidence>
<dbReference type="InterPro" id="IPR059049">
    <property type="entry name" value="TSEN34_N"/>
</dbReference>
<feature type="domain" description="tRNA intron endonuclease catalytic" evidence="7">
    <location>
        <begin position="218"/>
        <end position="288"/>
    </location>
</feature>
<accession>A0A507B5F9</accession>
<keyword evidence="3 4" id="KW-0456">Lyase</keyword>
<feature type="region of interest" description="Disordered" evidence="6">
    <location>
        <begin position="130"/>
        <end position="168"/>
    </location>
</feature>
<dbReference type="InParanoid" id="A0A507B5F9"/>
<keyword evidence="10" id="KW-1185">Reference proteome</keyword>
<dbReference type="PANTHER" id="PTHR13070">
    <property type="entry name" value="TRNA-SPLICING ENDONUCLEASE SUBUNIT SEN34-RELATED"/>
    <property type="match status" value="1"/>
</dbReference>
<dbReference type="InterPro" id="IPR036167">
    <property type="entry name" value="tRNA_intron_Endo_cat-like_sf"/>
</dbReference>
<evidence type="ECO:0000313" key="9">
    <source>
        <dbReference type="EMBL" id="TPX15053.1"/>
    </source>
</evidence>
<dbReference type="FunCoup" id="A0A507B5F9">
    <property type="interactions" value="133"/>
</dbReference>
<dbReference type="GO" id="GO:0000214">
    <property type="term" value="C:tRNA-intron endonuclease complex"/>
    <property type="evidence" value="ECO:0007669"/>
    <property type="project" value="UniProtKB-UniRule"/>
</dbReference>
<dbReference type="EMBL" id="SKBQ01000024">
    <property type="protein sequence ID" value="TPX15053.1"/>
    <property type="molecule type" value="Genomic_DNA"/>
</dbReference>
<dbReference type="STRING" id="1093900.A0A507B5F9"/>
<dbReference type="GO" id="GO:0003676">
    <property type="term" value="F:nucleic acid binding"/>
    <property type="evidence" value="ECO:0007669"/>
    <property type="project" value="InterPro"/>
</dbReference>
<dbReference type="Pfam" id="PF26577">
    <property type="entry name" value="TSEN34_N"/>
    <property type="match status" value="1"/>
</dbReference>
<dbReference type="OrthoDB" id="48041at2759"/>
<evidence type="ECO:0000256" key="3">
    <source>
        <dbReference type="ARBA" id="ARBA00023239"/>
    </source>
</evidence>
<dbReference type="Gene3D" id="3.40.1350.10">
    <property type="match status" value="1"/>
</dbReference>
<dbReference type="CDD" id="cd22363">
    <property type="entry name" value="tRNA-intron_lyase_C"/>
    <property type="match status" value="1"/>
</dbReference>
<feature type="active site" evidence="5">
    <location>
        <position position="245"/>
    </location>
</feature>
<evidence type="ECO:0000256" key="5">
    <source>
        <dbReference type="PIRSR" id="PIRSR017250-50"/>
    </source>
</evidence>
<evidence type="ECO:0000256" key="2">
    <source>
        <dbReference type="ARBA" id="ARBA00022694"/>
    </source>
</evidence>
<organism evidence="9 10">
    <name type="scientific">Thyridium curvatum</name>
    <dbReference type="NCBI Taxonomy" id="1093900"/>
    <lineage>
        <taxon>Eukaryota</taxon>
        <taxon>Fungi</taxon>
        <taxon>Dikarya</taxon>
        <taxon>Ascomycota</taxon>
        <taxon>Pezizomycotina</taxon>
        <taxon>Sordariomycetes</taxon>
        <taxon>Sordariomycetidae</taxon>
        <taxon>Thyridiales</taxon>
        <taxon>Thyridiaceae</taxon>
        <taxon>Thyridium</taxon>
    </lineage>
</organism>
<comment type="function">
    <text evidence="4">Constitutes one of the two catalytic subunit of the tRNA-splicing endonuclease complex, a complex responsible for identification and cleavage of the splice sites in pre-tRNA. It cleaves pre-tRNA at the 5'- and 3'-splice sites to release the intron. The products are an intron and two tRNA half-molecules bearing 2',3'-cyclic phosphate and 5'-OH termini. There are no conserved sequences at the splice sites, but the intron is invariably located at the same site in the gene, placing the splice sites an invariant distance from the constant structural features of the tRNA body.</text>
</comment>
<comment type="caution">
    <text evidence="9">The sequence shown here is derived from an EMBL/GenBank/DDBJ whole genome shotgun (WGS) entry which is preliminary data.</text>
</comment>
<evidence type="ECO:0000259" key="7">
    <source>
        <dbReference type="Pfam" id="PF01974"/>
    </source>
</evidence>
<evidence type="ECO:0000256" key="1">
    <source>
        <dbReference type="ARBA" id="ARBA00008078"/>
    </source>
</evidence>